<dbReference type="Proteomes" id="UP000000724">
    <property type="component" value="Contig Pc00c21"/>
</dbReference>
<accession>B6HN24</accession>
<sequence>MEPPNEQVFETREQLLTCIQQHALSHGYAITTISSNPHRNITLGCDRGGIYHDRIDAPDGAKRRKTSTKRIGCPFRLYGKRLANNRWQIQVRNPTHNHQPDDNMIGHSLARRRQLTGDQNNTINHLSEIGSKPRQIISLLRAEQPTTLIKPSDLYNIRDELRRKKLGNYTPLEFLRETLQNNSWRYTFKQDAEGHILFFMFAHPESIRYANQYNRVFLLGCTYKTNRYKMPLLHIIGLSPSNSSYSIAFCFMQNEQEESYKWTLQTFFSWLDPLPFHPVLCTDRDLALVGAIRSICPKSPHLLCVWHINKNVLTKTKQYFSLNKEFEAFIQSWKELINSTIIVEYKDQLAKFETRFSLTPAALRYVKQTWLTYKEMFIRAWIGQYLHLGNWATSRVEGSHAFLKKYIGASTGDMLFVFERITNAIQAQHYALLSDLTEDQIKTLNICSHFLYSNIRKRTSRYSLRLISEQASIAKRATPEAPLSNCTNIFTRTMGLPCAHRIAPLLMNHQPIPLSDIHQFWRTGLSNEQSEYLPILGPLLLRPPTPRRSNQYDTSYQSNKSSDQRIVKKKAPSKCSNCGEIGHTIRSLVSNVVAAVMYGNDVRQN</sequence>
<feature type="domain" description="MULE transposase" evidence="2">
    <location>
        <begin position="220"/>
        <end position="311"/>
    </location>
</feature>
<dbReference type="PANTHER" id="PTHR31569:SF4">
    <property type="entry name" value="SWIM-TYPE DOMAIN-CONTAINING PROTEIN"/>
    <property type="match status" value="1"/>
</dbReference>
<reference evidence="3 4" key="1">
    <citation type="journal article" date="2008" name="Nat. Biotechnol.">
        <title>Genome sequencing and analysis of the filamentous fungus Penicillium chrysogenum.</title>
        <authorList>
            <person name="van den Berg M.A."/>
            <person name="Albang R."/>
            <person name="Albermann K."/>
            <person name="Badger J.H."/>
            <person name="Daran J.-M."/>
            <person name="Driessen A.J.M."/>
            <person name="Garcia-Estrada C."/>
            <person name="Fedorova N.D."/>
            <person name="Harris D.M."/>
            <person name="Heijne W.H.M."/>
            <person name="Joardar V.S."/>
            <person name="Kiel J.A.K.W."/>
            <person name="Kovalchuk A."/>
            <person name="Martin J.F."/>
            <person name="Nierman W.C."/>
            <person name="Nijland J.G."/>
            <person name="Pronk J.T."/>
            <person name="Roubos J.A."/>
            <person name="van der Klei I.J."/>
            <person name="van Peij N.N.M.E."/>
            <person name="Veenhuis M."/>
            <person name="von Doehren H."/>
            <person name="Wagner C."/>
            <person name="Wortman J.R."/>
            <person name="Bovenberg R.A.L."/>
        </authorList>
    </citation>
    <scope>NUCLEOTIDE SEQUENCE [LARGE SCALE GENOMIC DNA]</scope>
    <source>
        <strain evidence="4">ATCC 28089 / DSM 1075 / NRRL 1951 / Wisconsin 54-1255</strain>
    </source>
</reference>
<evidence type="ECO:0000313" key="4">
    <source>
        <dbReference type="Proteomes" id="UP000000724"/>
    </source>
</evidence>
<evidence type="ECO:0000256" key="1">
    <source>
        <dbReference type="SAM" id="MobiDB-lite"/>
    </source>
</evidence>
<proteinExistence type="predicted"/>
<organism evidence="3 4">
    <name type="scientific">Penicillium rubens (strain ATCC 28089 / DSM 1075 / NRRL 1951 / Wisconsin 54-1255)</name>
    <name type="common">Penicillium chrysogenum</name>
    <dbReference type="NCBI Taxonomy" id="500485"/>
    <lineage>
        <taxon>Eukaryota</taxon>
        <taxon>Fungi</taxon>
        <taxon>Dikarya</taxon>
        <taxon>Ascomycota</taxon>
        <taxon>Pezizomycotina</taxon>
        <taxon>Eurotiomycetes</taxon>
        <taxon>Eurotiomycetidae</taxon>
        <taxon>Eurotiales</taxon>
        <taxon>Aspergillaceae</taxon>
        <taxon>Penicillium</taxon>
        <taxon>Penicillium chrysogenum species complex</taxon>
    </lineage>
</organism>
<dbReference type="STRING" id="500485.B6HN24"/>
<feature type="compositionally biased region" description="Polar residues" evidence="1">
    <location>
        <begin position="549"/>
        <end position="561"/>
    </location>
</feature>
<evidence type="ECO:0000259" key="2">
    <source>
        <dbReference type="Pfam" id="PF10551"/>
    </source>
</evidence>
<dbReference type="BioCyc" id="PCHR:PC21G00130-MONOMER"/>
<dbReference type="AlphaFoldDB" id="B6HN24"/>
<dbReference type="OrthoDB" id="4368270at2759"/>
<keyword evidence="4" id="KW-1185">Reference proteome</keyword>
<name>B6HN24_PENRW</name>
<dbReference type="Pfam" id="PF10551">
    <property type="entry name" value="MULE"/>
    <property type="match status" value="1"/>
</dbReference>
<dbReference type="InterPro" id="IPR018289">
    <property type="entry name" value="MULE_transposase_dom"/>
</dbReference>
<gene>
    <name evidence="3" type="ORF">Pc21g00130</name>
    <name evidence="3" type="ORF">PCH_Pc21g00130</name>
</gene>
<protein>
    <submittedName>
        <fullName evidence="3">Pc21g00130 protein</fullName>
    </submittedName>
</protein>
<feature type="region of interest" description="Disordered" evidence="1">
    <location>
        <begin position="544"/>
        <end position="568"/>
    </location>
</feature>
<dbReference type="PANTHER" id="PTHR31569">
    <property type="entry name" value="SWIM-TYPE DOMAIN-CONTAINING PROTEIN"/>
    <property type="match status" value="1"/>
</dbReference>
<dbReference type="eggNOG" id="ENOG502RUBW">
    <property type="taxonomic scope" value="Eukaryota"/>
</dbReference>
<dbReference type="OMA" id="QEESYKW"/>
<dbReference type="EMBL" id="AM920436">
    <property type="protein sequence ID" value="CAP94910.1"/>
    <property type="molecule type" value="Genomic_DNA"/>
</dbReference>
<evidence type="ECO:0000313" key="3">
    <source>
        <dbReference type="EMBL" id="CAP94910.1"/>
    </source>
</evidence>
<dbReference type="VEuPathDB" id="FungiDB:PCH_Pc21g00130"/>
<dbReference type="HOGENOM" id="CLU_013727_5_2_1"/>
<dbReference type="InterPro" id="IPR052579">
    <property type="entry name" value="Zinc_finger_SWIM"/>
</dbReference>